<accession>A0A549T7C5</accession>
<name>A0A549T7C5_9HYPH</name>
<dbReference type="InterPro" id="IPR029063">
    <property type="entry name" value="SAM-dependent_MTases_sf"/>
</dbReference>
<dbReference type="CDD" id="cd02440">
    <property type="entry name" value="AdoMet_MTases"/>
    <property type="match status" value="1"/>
</dbReference>
<dbReference type="Pfam" id="PF13649">
    <property type="entry name" value="Methyltransf_25"/>
    <property type="match status" value="1"/>
</dbReference>
<dbReference type="EMBL" id="VJMG01000038">
    <property type="protein sequence ID" value="TRL37773.1"/>
    <property type="molecule type" value="Genomic_DNA"/>
</dbReference>
<dbReference type="InterPro" id="IPR041698">
    <property type="entry name" value="Methyltransf_25"/>
</dbReference>
<dbReference type="Proteomes" id="UP000316801">
    <property type="component" value="Unassembled WGS sequence"/>
</dbReference>
<dbReference type="Gene3D" id="3.40.50.150">
    <property type="entry name" value="Vaccinia Virus protein VP39"/>
    <property type="match status" value="1"/>
</dbReference>
<keyword evidence="3" id="KW-1185">Reference proteome</keyword>
<organism evidence="2 3">
    <name type="scientific">Rhizobium straminoryzae</name>
    <dbReference type="NCBI Taxonomy" id="1387186"/>
    <lineage>
        <taxon>Bacteria</taxon>
        <taxon>Pseudomonadati</taxon>
        <taxon>Pseudomonadota</taxon>
        <taxon>Alphaproteobacteria</taxon>
        <taxon>Hyphomicrobiales</taxon>
        <taxon>Rhizobiaceae</taxon>
        <taxon>Rhizobium/Agrobacterium group</taxon>
        <taxon>Rhizobium</taxon>
    </lineage>
</organism>
<keyword evidence="2" id="KW-0808">Transferase</keyword>
<evidence type="ECO:0000313" key="3">
    <source>
        <dbReference type="Proteomes" id="UP000316801"/>
    </source>
</evidence>
<comment type="caution">
    <text evidence="2">The sequence shown here is derived from an EMBL/GenBank/DDBJ whole genome shotgun (WGS) entry which is preliminary data.</text>
</comment>
<keyword evidence="2" id="KW-0489">Methyltransferase</keyword>
<dbReference type="RefSeq" id="WP_143125878.1">
    <property type="nucleotide sequence ID" value="NZ_VJMG01000038.1"/>
</dbReference>
<evidence type="ECO:0000259" key="1">
    <source>
        <dbReference type="Pfam" id="PF13649"/>
    </source>
</evidence>
<dbReference type="SUPFAM" id="SSF53335">
    <property type="entry name" value="S-adenosyl-L-methionine-dependent methyltransferases"/>
    <property type="match status" value="1"/>
</dbReference>
<protein>
    <submittedName>
        <fullName evidence="2">Class I SAM-dependent methyltransferase</fullName>
    </submittedName>
</protein>
<dbReference type="AlphaFoldDB" id="A0A549T7C5"/>
<evidence type="ECO:0000313" key="2">
    <source>
        <dbReference type="EMBL" id="TRL37773.1"/>
    </source>
</evidence>
<dbReference type="GO" id="GO:0008168">
    <property type="term" value="F:methyltransferase activity"/>
    <property type="evidence" value="ECO:0007669"/>
    <property type="project" value="UniProtKB-KW"/>
</dbReference>
<dbReference type="GO" id="GO:0032259">
    <property type="term" value="P:methylation"/>
    <property type="evidence" value="ECO:0007669"/>
    <property type="project" value="UniProtKB-KW"/>
</dbReference>
<gene>
    <name evidence="2" type="ORF">FNA46_14235</name>
</gene>
<feature type="domain" description="Methyltransferase" evidence="1">
    <location>
        <begin position="44"/>
        <end position="132"/>
    </location>
</feature>
<proteinExistence type="predicted"/>
<reference evidence="2 3" key="1">
    <citation type="submission" date="2019-07" db="EMBL/GenBank/DDBJ databases">
        <title>Ln-dependent methylotrophs.</title>
        <authorList>
            <person name="Tani A."/>
        </authorList>
    </citation>
    <scope>NUCLEOTIDE SEQUENCE [LARGE SCALE GENOMIC DNA]</scope>
    <source>
        <strain evidence="2 3">SM12</strain>
    </source>
</reference>
<sequence>MSGFDAKWLTLREPADQAARSPVLLDKAAAFFAARAAAEGPVAVLDVGCGTGSTYRALNPHLPARSLWRLLDHDPALLEEAARQIGTENIDFFTRDLGIVEALPDDGVSLVTASAFFDLASADFIDRFVARLAERRIALYAALNYDGKVTWARPHPLDQRVLADFNRHQLTDKGLGPALGPEAVPHLSAALLAHGYRVETAETPWRIGTAEADLHIAFLRGMVDPVLEVGTLPAEVIGEWLAFRLAYVRGERGGCAVGHLDLLALPPG</sequence>